<evidence type="ECO:0000256" key="4">
    <source>
        <dbReference type="ARBA" id="ARBA00022989"/>
    </source>
</evidence>
<feature type="transmembrane region" description="Helical" evidence="6">
    <location>
        <begin position="236"/>
        <end position="257"/>
    </location>
</feature>
<gene>
    <name evidence="7" type="ORF">Slin15195_G108820</name>
</gene>
<dbReference type="GO" id="GO:0016020">
    <property type="term" value="C:membrane"/>
    <property type="evidence" value="ECO:0007669"/>
    <property type="project" value="UniProtKB-SubCell"/>
</dbReference>
<feature type="transmembrane region" description="Helical" evidence="6">
    <location>
        <begin position="269"/>
        <end position="289"/>
    </location>
</feature>
<keyword evidence="8" id="KW-1185">Reference proteome</keyword>
<dbReference type="Gene3D" id="1.20.1250.20">
    <property type="entry name" value="MFS general substrate transporter like domains"/>
    <property type="match status" value="2"/>
</dbReference>
<name>A0A9Q9B272_9PEZI</name>
<dbReference type="EMBL" id="CP099427">
    <property type="protein sequence ID" value="USW57563.1"/>
    <property type="molecule type" value="Genomic_DNA"/>
</dbReference>
<feature type="transmembrane region" description="Helical" evidence="6">
    <location>
        <begin position="295"/>
        <end position="317"/>
    </location>
</feature>
<organism evidence="7 8">
    <name type="scientific">Septoria linicola</name>
    <dbReference type="NCBI Taxonomy" id="215465"/>
    <lineage>
        <taxon>Eukaryota</taxon>
        <taxon>Fungi</taxon>
        <taxon>Dikarya</taxon>
        <taxon>Ascomycota</taxon>
        <taxon>Pezizomycotina</taxon>
        <taxon>Dothideomycetes</taxon>
        <taxon>Dothideomycetidae</taxon>
        <taxon>Mycosphaerellales</taxon>
        <taxon>Mycosphaerellaceae</taxon>
        <taxon>Septoria</taxon>
    </lineage>
</organism>
<evidence type="ECO:0000313" key="8">
    <source>
        <dbReference type="Proteomes" id="UP001056384"/>
    </source>
</evidence>
<reference evidence="7" key="1">
    <citation type="submission" date="2022-06" db="EMBL/GenBank/DDBJ databases">
        <title>Complete genome sequences of two strains of the flax pathogen Septoria linicola.</title>
        <authorList>
            <person name="Lapalu N."/>
            <person name="Simon A."/>
            <person name="Demenou B."/>
            <person name="Paumier D."/>
            <person name="Guillot M.-P."/>
            <person name="Gout L."/>
            <person name="Valade R."/>
        </authorList>
    </citation>
    <scope>NUCLEOTIDE SEQUENCE</scope>
    <source>
        <strain evidence="7">SE15195</strain>
    </source>
</reference>
<feature type="transmembrane region" description="Helical" evidence="6">
    <location>
        <begin position="47"/>
        <end position="71"/>
    </location>
</feature>
<evidence type="ECO:0000256" key="5">
    <source>
        <dbReference type="ARBA" id="ARBA00023136"/>
    </source>
</evidence>
<feature type="transmembrane region" description="Helical" evidence="6">
    <location>
        <begin position="91"/>
        <end position="113"/>
    </location>
</feature>
<dbReference type="PANTHER" id="PTHR43791:SF51">
    <property type="entry name" value="MAJOR FACILITATOR SUPERFAMILY (MFS) PROFILE DOMAIN-CONTAINING PROTEIN"/>
    <property type="match status" value="1"/>
</dbReference>
<keyword evidence="3 6" id="KW-0812">Transmembrane</keyword>
<accession>A0A9Q9B272</accession>
<dbReference type="Proteomes" id="UP001056384">
    <property type="component" value="Chromosome 10"/>
</dbReference>
<proteinExistence type="predicted"/>
<dbReference type="SUPFAM" id="SSF103473">
    <property type="entry name" value="MFS general substrate transporter"/>
    <property type="match status" value="1"/>
</dbReference>
<keyword evidence="4 6" id="KW-1133">Transmembrane helix</keyword>
<dbReference type="GO" id="GO:0022857">
    <property type="term" value="F:transmembrane transporter activity"/>
    <property type="evidence" value="ECO:0007669"/>
    <property type="project" value="InterPro"/>
</dbReference>
<evidence type="ECO:0000256" key="6">
    <source>
        <dbReference type="SAM" id="Phobius"/>
    </source>
</evidence>
<evidence type="ECO:0000256" key="3">
    <source>
        <dbReference type="ARBA" id="ARBA00022692"/>
    </source>
</evidence>
<protein>
    <submittedName>
        <fullName evidence="7">Major facilitator superfamily, MFS transporter superfamily</fullName>
    </submittedName>
</protein>
<sequence length="434" mass="48157">MARVASESGDAKMKDITSTETSSHVESLTDHARATTKAAYRKADIKILLWYSFIYLIMRIHVSNITNTAIINIEEGDGIKKQLGNLTSEQWAWVLSIFYYPYMFFEPVSTLLLKRFTPSVWMSRIMITWGIVSMCRGATQNYAGILAVRFLLGLAEAGYYPGSVFILEGIPAILCGIYTYSMLPNYPETATFMSEDERQTILDKLPPTQPHSGDKTWNSAQVKAIFQDPTTATFTLIWITHAIGGWGVSTVLPTVIYELGLTDSAVSQLMTMPTYAFGCACLVSIGWLIQRRYLGPWIAAISLEIIACVCYVILIFLRNAAAKYVLITIATACSICIYPILWPERIRAAHGTTTAGFTIGMTNAAARLTGMVGPQVYQSKFGPTYRISYIVSIGLLAGAISMISTTWFLISRRDRERIETADDLIQAKGPTHET</sequence>
<dbReference type="Pfam" id="PF07690">
    <property type="entry name" value="MFS_1"/>
    <property type="match status" value="1"/>
</dbReference>
<keyword evidence="5 6" id="KW-0472">Membrane</keyword>
<comment type="subcellular location">
    <subcellularLocation>
        <location evidence="1">Membrane</location>
        <topology evidence="1">Multi-pass membrane protein</topology>
    </subcellularLocation>
</comment>
<evidence type="ECO:0000256" key="1">
    <source>
        <dbReference type="ARBA" id="ARBA00004141"/>
    </source>
</evidence>
<feature type="transmembrane region" description="Helical" evidence="6">
    <location>
        <begin position="324"/>
        <end position="342"/>
    </location>
</feature>
<feature type="transmembrane region" description="Helical" evidence="6">
    <location>
        <begin position="159"/>
        <end position="180"/>
    </location>
</feature>
<dbReference type="InterPro" id="IPR036259">
    <property type="entry name" value="MFS_trans_sf"/>
</dbReference>
<evidence type="ECO:0000313" key="7">
    <source>
        <dbReference type="EMBL" id="USW57563.1"/>
    </source>
</evidence>
<dbReference type="PANTHER" id="PTHR43791">
    <property type="entry name" value="PERMEASE-RELATED"/>
    <property type="match status" value="1"/>
</dbReference>
<keyword evidence="2" id="KW-0813">Transport</keyword>
<feature type="transmembrane region" description="Helical" evidence="6">
    <location>
        <begin position="387"/>
        <end position="410"/>
    </location>
</feature>
<dbReference type="AlphaFoldDB" id="A0A9Q9B272"/>
<dbReference type="InterPro" id="IPR011701">
    <property type="entry name" value="MFS"/>
</dbReference>
<evidence type="ECO:0000256" key="2">
    <source>
        <dbReference type="ARBA" id="ARBA00022448"/>
    </source>
</evidence>